<gene>
    <name evidence="2" type="ORF">BVH74_18475</name>
</gene>
<accession>A0A1V0B9J6</accession>
<evidence type="ECO:0000313" key="2">
    <source>
        <dbReference type="EMBL" id="AQZ96616.1"/>
    </source>
</evidence>
<feature type="domain" description="Water stress and hypersensitive response" evidence="1">
    <location>
        <begin position="66"/>
        <end position="184"/>
    </location>
</feature>
<dbReference type="Pfam" id="PF03168">
    <property type="entry name" value="LEA_2"/>
    <property type="match status" value="1"/>
</dbReference>
<name>A0A1V0B9J6_9GAMM</name>
<dbReference type="SUPFAM" id="SSF117070">
    <property type="entry name" value="LEA14-like"/>
    <property type="match status" value="1"/>
</dbReference>
<protein>
    <recommendedName>
        <fullName evidence="1">Water stress and hypersensitive response domain-containing protein</fullName>
    </recommendedName>
</protein>
<dbReference type="Proteomes" id="UP000243488">
    <property type="component" value="Chromosome"/>
</dbReference>
<dbReference type="AlphaFoldDB" id="A0A1V0B9J6"/>
<dbReference type="InterPro" id="IPR004864">
    <property type="entry name" value="LEA_2"/>
</dbReference>
<dbReference type="GO" id="GO:0009269">
    <property type="term" value="P:response to desiccation"/>
    <property type="evidence" value="ECO:0007669"/>
    <property type="project" value="InterPro"/>
</dbReference>
<dbReference type="STRING" id="1931241.BVH74_18475"/>
<dbReference type="InterPro" id="IPR013990">
    <property type="entry name" value="WHy-dom"/>
</dbReference>
<sequence length="190" mass="21752">MMSLRFNQLGLVWTSNDCTTTFTTAVAMDRENDMQRRVVLPMMAAWALLVLQGCASLGSSYEKPDVRLANVEMLRANLWEQTFRLQLRVDNPSSRRLPIRGMRYQVYLNDVRLATGVSDNHFTVPAYGSEHFDLTVRSNLWRHLGDLTKLVDGRQPIRYRIEGHIRTGLLFGSTINLYEDGVLDPAQLSF</sequence>
<keyword evidence="3" id="KW-1185">Reference proteome</keyword>
<dbReference type="KEGG" id="ppha:BVH74_18475"/>
<dbReference type="Gene3D" id="2.60.40.1820">
    <property type="match status" value="1"/>
</dbReference>
<reference evidence="2 3" key="1">
    <citation type="submission" date="2017-03" db="EMBL/GenBank/DDBJ databases">
        <title>Complete genome sequence of the novel DNRA strain Pseudomonas sp. S-6-2 isolated from Chinese polluted river sediment. Journal of Biotechnology.</title>
        <authorList>
            <person name="Li J."/>
            <person name="Xiang F."/>
            <person name="Wang L."/>
            <person name="Xi L."/>
            <person name="Liu J."/>
        </authorList>
    </citation>
    <scope>NUCLEOTIDE SEQUENCE [LARGE SCALE GENOMIC DNA]</scope>
    <source>
        <strain evidence="2 3">S-6-2</strain>
    </source>
</reference>
<dbReference type="SMART" id="SM00769">
    <property type="entry name" value="WHy"/>
    <property type="match status" value="1"/>
</dbReference>
<dbReference type="EMBL" id="CP020100">
    <property type="protein sequence ID" value="AQZ96616.1"/>
    <property type="molecule type" value="Genomic_DNA"/>
</dbReference>
<evidence type="ECO:0000313" key="3">
    <source>
        <dbReference type="Proteomes" id="UP000243488"/>
    </source>
</evidence>
<organism evidence="2 3">
    <name type="scientific">Halopseudomonas phragmitis</name>
    <dbReference type="NCBI Taxonomy" id="1931241"/>
    <lineage>
        <taxon>Bacteria</taxon>
        <taxon>Pseudomonadati</taxon>
        <taxon>Pseudomonadota</taxon>
        <taxon>Gammaproteobacteria</taxon>
        <taxon>Pseudomonadales</taxon>
        <taxon>Pseudomonadaceae</taxon>
        <taxon>Halopseudomonas</taxon>
    </lineage>
</organism>
<evidence type="ECO:0000259" key="1">
    <source>
        <dbReference type="SMART" id="SM00769"/>
    </source>
</evidence>
<proteinExistence type="predicted"/>